<reference evidence="1 2" key="1">
    <citation type="journal article" date="2016" name="Nat. Commun.">
        <title>Thousands of microbial genomes shed light on interconnected biogeochemical processes in an aquifer system.</title>
        <authorList>
            <person name="Anantharaman K."/>
            <person name="Brown C.T."/>
            <person name="Hug L.A."/>
            <person name="Sharon I."/>
            <person name="Castelle C.J."/>
            <person name="Probst A.J."/>
            <person name="Thomas B.C."/>
            <person name="Singh A."/>
            <person name="Wilkins M.J."/>
            <person name="Karaoz U."/>
            <person name="Brodie E.L."/>
            <person name="Williams K.H."/>
            <person name="Hubbard S.S."/>
            <person name="Banfield J.F."/>
        </authorList>
    </citation>
    <scope>NUCLEOTIDE SEQUENCE [LARGE SCALE GENOMIC DNA]</scope>
</reference>
<proteinExistence type="predicted"/>
<accession>A0A1F8F292</accession>
<dbReference type="Proteomes" id="UP000178023">
    <property type="component" value="Unassembled WGS sequence"/>
</dbReference>
<sequence>MNEKNKIEEPKKFDFTKIDTELIRDNSGKVTGKVETISVIDEDTAFELEAMLGGDNRDKSGIQRKINELRCYFELEDRHMVLKKVKLLDPNGEVLQYQNLEKLPPLTMRHMEELFTRFQGKVMLNIRDADKEKKRQLEAKRFEIN</sequence>
<organism evidence="1 2">
    <name type="scientific">Candidatus Yanofskybacteria bacterium RIFCSPHIGHO2_01_FULL_45_42</name>
    <dbReference type="NCBI Taxonomy" id="1802671"/>
    <lineage>
        <taxon>Bacteria</taxon>
        <taxon>Candidatus Yanofskyibacteriota</taxon>
    </lineage>
</organism>
<dbReference type="EMBL" id="MGJL01000026">
    <property type="protein sequence ID" value="OGN07267.1"/>
    <property type="molecule type" value="Genomic_DNA"/>
</dbReference>
<dbReference type="AlphaFoldDB" id="A0A1F8F292"/>
<name>A0A1F8F292_9BACT</name>
<gene>
    <name evidence="1" type="ORF">A2750_03040</name>
</gene>
<evidence type="ECO:0000313" key="2">
    <source>
        <dbReference type="Proteomes" id="UP000178023"/>
    </source>
</evidence>
<evidence type="ECO:0000313" key="1">
    <source>
        <dbReference type="EMBL" id="OGN07267.1"/>
    </source>
</evidence>
<comment type="caution">
    <text evidence="1">The sequence shown here is derived from an EMBL/GenBank/DDBJ whole genome shotgun (WGS) entry which is preliminary data.</text>
</comment>
<protein>
    <submittedName>
        <fullName evidence="1">Uncharacterized protein</fullName>
    </submittedName>
</protein>